<evidence type="ECO:0000256" key="2">
    <source>
        <dbReference type="ARBA" id="ARBA00022801"/>
    </source>
</evidence>
<dbReference type="NCBIfam" id="TIGR01814">
    <property type="entry name" value="kynureninase"/>
    <property type="match status" value="1"/>
</dbReference>
<comment type="catalytic activity">
    <reaction evidence="4 6">
        <text>L-kynurenine + H2O = anthranilate + L-alanine + H(+)</text>
        <dbReference type="Rhea" id="RHEA:16813"/>
        <dbReference type="ChEBI" id="CHEBI:15377"/>
        <dbReference type="ChEBI" id="CHEBI:15378"/>
        <dbReference type="ChEBI" id="CHEBI:16567"/>
        <dbReference type="ChEBI" id="CHEBI:57959"/>
        <dbReference type="ChEBI" id="CHEBI:57972"/>
        <dbReference type="EC" id="3.7.1.3"/>
    </reaction>
</comment>
<keyword evidence="3 4" id="KW-0663">Pyridoxal phosphate</keyword>
<gene>
    <name evidence="4 7" type="primary">kynU</name>
    <name evidence="7" type="ORF">FDP22_13190</name>
</gene>
<dbReference type="Pfam" id="PF22580">
    <property type="entry name" value="KYNU_C"/>
    <property type="match status" value="1"/>
</dbReference>
<evidence type="ECO:0000256" key="3">
    <source>
        <dbReference type="ARBA" id="ARBA00022898"/>
    </source>
</evidence>
<dbReference type="UniPathway" id="UPA00253">
    <property type="reaction ID" value="UER00329"/>
</dbReference>
<comment type="pathway">
    <text evidence="4 6">Cofactor biosynthesis; NAD(+) biosynthesis; quinolinate from L-kynurenine: step 2/3.</text>
</comment>
<evidence type="ECO:0000256" key="6">
    <source>
        <dbReference type="PIRNR" id="PIRNR038800"/>
    </source>
</evidence>
<dbReference type="EC" id="3.7.1.3" evidence="4 5"/>
<proteinExistence type="inferred from homology"/>
<keyword evidence="8" id="KW-1185">Reference proteome</keyword>
<dbReference type="GO" id="GO:0019441">
    <property type="term" value="P:L-tryptophan catabolic process to kynurenine"/>
    <property type="evidence" value="ECO:0007669"/>
    <property type="project" value="TreeGrafter"/>
</dbReference>
<dbReference type="InterPro" id="IPR010111">
    <property type="entry name" value="Kynureninase"/>
</dbReference>
<comment type="pathway">
    <text evidence="4 6">Amino-acid degradation; L-kynurenine degradation; L-alanine and anthranilate from L-kynurenine: step 1/1.</text>
</comment>
<evidence type="ECO:0000256" key="5">
    <source>
        <dbReference type="NCBIfam" id="TIGR01814"/>
    </source>
</evidence>
<dbReference type="GO" id="GO:0043420">
    <property type="term" value="P:anthranilate metabolic process"/>
    <property type="evidence" value="ECO:0007669"/>
    <property type="project" value="TreeGrafter"/>
</dbReference>
<evidence type="ECO:0000313" key="7">
    <source>
        <dbReference type="EMBL" id="QDL92656.1"/>
    </source>
</evidence>
<evidence type="ECO:0000256" key="4">
    <source>
        <dbReference type="HAMAP-Rule" id="MF_01970"/>
    </source>
</evidence>
<name>A0A5B8FV37_9RHOB</name>
<feature type="binding site" evidence="4">
    <location>
        <position position="255"/>
    </location>
    <ligand>
        <name>pyridoxal 5'-phosphate</name>
        <dbReference type="ChEBI" id="CHEBI:597326"/>
    </ligand>
</feature>
<dbReference type="InterPro" id="IPR015424">
    <property type="entry name" value="PyrdxlP-dep_Trfase"/>
</dbReference>
<sequence length="413" mass="44286">MASDLSHSQAPQAETVFDRTRRLFHIPDGVIYLDGNSLGPMPLAAADALQRAAKAEWSEMLIRGWNDADWIGLPERVGARIAALIGAEAGSVMVGDTTSVNLFKVLSAALAARPGRRVILSDSGNFPTDLYVAQGLIATLGQGHELRTVSHAEMEAAVDAAGEDLAVLMLTQVDYRTGALYDMKSMTARAQALGALTVWDLAHSAGALPVELDACNADFAIGCGYKYLNGGPGAPAFLYVAPRNQASVAPALSGWMGHAAPFAFEHDYRPAEGVGRMRVGTPPILALSALEAGLQAWDGVSIHEVRAKSIALCDLFIELVEARCPELELITPREGAARGSQVSFRFEEGYAAMQALIARGVIGDFRAPDVMRFGFTPLYISEREVRAGVDILAGIMDNRLWDNDDYRKKAKVT</sequence>
<dbReference type="UniPathway" id="UPA00334">
    <property type="reaction ID" value="UER00455"/>
</dbReference>
<comment type="cofactor">
    <cofactor evidence="4 6">
        <name>pyridoxal 5'-phosphate</name>
        <dbReference type="ChEBI" id="CHEBI:597326"/>
    </cofactor>
</comment>
<dbReference type="AlphaFoldDB" id="A0A5B8FV37"/>
<dbReference type="KEGG" id="ppru:FDP22_13190"/>
<dbReference type="EMBL" id="CP040818">
    <property type="protein sequence ID" value="QDL92656.1"/>
    <property type="molecule type" value="Genomic_DNA"/>
</dbReference>
<feature type="binding site" evidence="4">
    <location>
        <position position="99"/>
    </location>
    <ligand>
        <name>pyridoxal 5'-phosphate</name>
        <dbReference type="ChEBI" id="CHEBI:597326"/>
    </ligand>
</feature>
<feature type="binding site" evidence="4">
    <location>
        <position position="203"/>
    </location>
    <ligand>
        <name>pyridoxal 5'-phosphate</name>
        <dbReference type="ChEBI" id="CHEBI:597326"/>
    </ligand>
</feature>
<dbReference type="SUPFAM" id="SSF53383">
    <property type="entry name" value="PLP-dependent transferases"/>
    <property type="match status" value="1"/>
</dbReference>
<feature type="binding site" evidence="4">
    <location>
        <position position="281"/>
    </location>
    <ligand>
        <name>pyridoxal 5'-phosphate</name>
        <dbReference type="ChEBI" id="CHEBI:597326"/>
    </ligand>
</feature>
<dbReference type="GO" id="GO:0005737">
    <property type="term" value="C:cytoplasm"/>
    <property type="evidence" value="ECO:0007669"/>
    <property type="project" value="UniProtKB-UniRule"/>
</dbReference>
<dbReference type="RefSeq" id="WP_138574313.1">
    <property type="nucleotide sequence ID" value="NZ_CP040818.1"/>
</dbReference>
<accession>A0A5B8FV37</accession>
<dbReference type="PANTHER" id="PTHR14084">
    <property type="entry name" value="KYNURENINASE"/>
    <property type="match status" value="1"/>
</dbReference>
<comment type="similarity">
    <text evidence="4 6">Belongs to the kynureninase family.</text>
</comment>
<dbReference type="GO" id="GO:0030170">
    <property type="term" value="F:pyridoxal phosphate binding"/>
    <property type="evidence" value="ECO:0007669"/>
    <property type="project" value="UniProtKB-UniRule"/>
</dbReference>
<feature type="binding site" evidence="4">
    <location>
        <position position="200"/>
    </location>
    <ligand>
        <name>pyridoxal 5'-phosphate</name>
        <dbReference type="ChEBI" id="CHEBI:597326"/>
    </ligand>
</feature>
<dbReference type="GO" id="GO:0097053">
    <property type="term" value="P:L-kynurenine catabolic process"/>
    <property type="evidence" value="ECO:0007669"/>
    <property type="project" value="UniProtKB-UniRule"/>
</dbReference>
<keyword evidence="1 4" id="KW-0662">Pyridine nucleotide biosynthesis</keyword>
<feature type="modified residue" description="N6-(pyridoxal phosphate)lysine" evidence="4">
    <location>
        <position position="226"/>
    </location>
</feature>
<dbReference type="OrthoDB" id="9812626at2"/>
<dbReference type="InterPro" id="IPR015422">
    <property type="entry name" value="PyrdxlP-dep_Trfase_small"/>
</dbReference>
<feature type="binding site" evidence="4">
    <location>
        <position position="225"/>
    </location>
    <ligand>
        <name>pyridoxal 5'-phosphate</name>
        <dbReference type="ChEBI" id="CHEBI:597326"/>
    </ligand>
</feature>
<dbReference type="HAMAP" id="MF_01970">
    <property type="entry name" value="Kynureninase"/>
    <property type="match status" value="1"/>
</dbReference>
<feature type="binding site" evidence="4">
    <location>
        <position position="98"/>
    </location>
    <ligand>
        <name>pyridoxal 5'-phosphate</name>
        <dbReference type="ChEBI" id="CHEBI:597326"/>
    </ligand>
</feature>
<dbReference type="GO" id="GO:0019805">
    <property type="term" value="P:quinolinate biosynthetic process"/>
    <property type="evidence" value="ECO:0007669"/>
    <property type="project" value="UniProtKB-UniRule"/>
</dbReference>
<dbReference type="GO" id="GO:0009435">
    <property type="term" value="P:NAD+ biosynthetic process"/>
    <property type="evidence" value="ECO:0007669"/>
    <property type="project" value="UniProtKB-UniRule"/>
</dbReference>
<feature type="binding site" evidence="4">
    <location>
        <begin position="126"/>
        <end position="129"/>
    </location>
    <ligand>
        <name>pyridoxal 5'-phosphate</name>
        <dbReference type="ChEBI" id="CHEBI:597326"/>
    </ligand>
</feature>
<dbReference type="PIRSF" id="PIRSF038800">
    <property type="entry name" value="KYNU"/>
    <property type="match status" value="1"/>
</dbReference>
<dbReference type="Proteomes" id="UP000305888">
    <property type="component" value="Chromosome"/>
</dbReference>
<dbReference type="Gene3D" id="3.90.1150.10">
    <property type="entry name" value="Aspartate Aminotransferase, domain 1"/>
    <property type="match status" value="1"/>
</dbReference>
<comment type="catalytic activity">
    <reaction evidence="6">
        <text>3-hydroxy-L-kynurenine + H2O = 3-hydroxyanthranilate + L-alanine + H(+)</text>
        <dbReference type="Rhea" id="RHEA:25143"/>
        <dbReference type="ChEBI" id="CHEBI:15377"/>
        <dbReference type="ChEBI" id="CHEBI:15378"/>
        <dbReference type="ChEBI" id="CHEBI:36559"/>
        <dbReference type="ChEBI" id="CHEBI:57972"/>
        <dbReference type="ChEBI" id="CHEBI:58125"/>
        <dbReference type="EC" id="3.7.1.3"/>
    </reaction>
</comment>
<evidence type="ECO:0000313" key="8">
    <source>
        <dbReference type="Proteomes" id="UP000305888"/>
    </source>
</evidence>
<comment type="subunit">
    <text evidence="4 6">Homodimer.</text>
</comment>
<protein>
    <recommendedName>
        <fullName evidence="4 5">Kynureninase</fullName>
        <ecNumber evidence="4 5">3.7.1.3</ecNumber>
    </recommendedName>
    <alternativeName>
        <fullName evidence="4">L-kynurenine hydrolase</fullName>
    </alternativeName>
</protein>
<organism evidence="7 8">
    <name type="scientific">Paroceanicella profunda</name>
    <dbReference type="NCBI Taxonomy" id="2579971"/>
    <lineage>
        <taxon>Bacteria</taxon>
        <taxon>Pseudomonadati</taxon>
        <taxon>Pseudomonadota</taxon>
        <taxon>Alphaproteobacteria</taxon>
        <taxon>Rhodobacterales</taxon>
        <taxon>Paracoccaceae</taxon>
        <taxon>Paroceanicella</taxon>
    </lineage>
</organism>
<dbReference type="InterPro" id="IPR015421">
    <property type="entry name" value="PyrdxlP-dep_Trfase_major"/>
</dbReference>
<comment type="function">
    <text evidence="4 6">Catalyzes the cleavage of L-kynurenine (L-Kyn) and L-3-hydroxykynurenine (L-3OHKyn) into anthranilic acid (AA) and 3-hydroxyanthranilic acid (3-OHAA), respectively.</text>
</comment>
<dbReference type="GO" id="GO:0030429">
    <property type="term" value="F:kynureninase activity"/>
    <property type="evidence" value="ECO:0007669"/>
    <property type="project" value="UniProtKB-UniRule"/>
</dbReference>
<evidence type="ECO:0000256" key="1">
    <source>
        <dbReference type="ARBA" id="ARBA00022642"/>
    </source>
</evidence>
<dbReference type="FunFam" id="3.40.640.10:FF:000107">
    <property type="entry name" value="Kynureninase"/>
    <property type="match status" value="1"/>
</dbReference>
<feature type="binding site" evidence="4">
    <location>
        <position position="171"/>
    </location>
    <ligand>
        <name>pyridoxal 5'-phosphate</name>
        <dbReference type="ChEBI" id="CHEBI:597326"/>
    </ligand>
</feature>
<dbReference type="Gene3D" id="3.40.640.10">
    <property type="entry name" value="Type I PLP-dependent aspartate aminotransferase-like (Major domain)"/>
    <property type="match status" value="1"/>
</dbReference>
<dbReference type="PANTHER" id="PTHR14084:SF0">
    <property type="entry name" value="KYNURENINASE"/>
    <property type="match status" value="1"/>
</dbReference>
<keyword evidence="2 4" id="KW-0378">Hydrolase</keyword>
<reference evidence="7 8" key="1">
    <citation type="submission" date="2019-06" db="EMBL/GenBank/DDBJ databases">
        <title>Genome sequence of Rhodobacteraceae bacterium D4M1.</title>
        <authorList>
            <person name="Cao J."/>
        </authorList>
    </citation>
    <scope>NUCLEOTIDE SEQUENCE [LARGE SCALE GENOMIC DNA]</scope>
    <source>
        <strain evidence="7 8">D4M1</strain>
    </source>
</reference>